<accession>A0A7C0U439</accession>
<comment type="caution">
    <text evidence="1">The sequence shown here is derived from an EMBL/GenBank/DDBJ whole genome shotgun (WGS) entry which is preliminary data.</text>
</comment>
<evidence type="ECO:0000313" key="1">
    <source>
        <dbReference type="EMBL" id="HDD45033.1"/>
    </source>
</evidence>
<sequence>MVEYKAGVLESPINTMGHVKMTAFDSRPYYKPSINKIVIRTKGVLRRSKAVVDRNNRVATAKPAKACKGKPMAEFRKCLREQMKKI</sequence>
<name>A0A7C0U439_DESA2</name>
<dbReference type="Proteomes" id="UP000886289">
    <property type="component" value="Unassembled WGS sequence"/>
</dbReference>
<dbReference type="AlphaFoldDB" id="A0A7C0U439"/>
<organism evidence="1">
    <name type="scientific">Desulfofervidus auxilii</name>
    <dbReference type="NCBI Taxonomy" id="1621989"/>
    <lineage>
        <taxon>Bacteria</taxon>
        <taxon>Pseudomonadati</taxon>
        <taxon>Thermodesulfobacteriota</taxon>
        <taxon>Candidatus Desulfofervidia</taxon>
        <taxon>Candidatus Desulfofervidales</taxon>
        <taxon>Candidatus Desulfofervidaceae</taxon>
        <taxon>Candidatus Desulfofervidus</taxon>
    </lineage>
</organism>
<proteinExistence type="predicted"/>
<gene>
    <name evidence="1" type="ORF">ENG63_09285</name>
</gene>
<dbReference type="EMBL" id="DRBS01000343">
    <property type="protein sequence ID" value="HDD45033.1"/>
    <property type="molecule type" value="Genomic_DNA"/>
</dbReference>
<reference evidence="1" key="1">
    <citation type="journal article" date="2020" name="mSystems">
        <title>Genome- and Community-Level Interaction Insights into Carbon Utilization and Element Cycling Functions of Hydrothermarchaeota in Hydrothermal Sediment.</title>
        <authorList>
            <person name="Zhou Z."/>
            <person name="Liu Y."/>
            <person name="Xu W."/>
            <person name="Pan J."/>
            <person name="Luo Z.H."/>
            <person name="Li M."/>
        </authorList>
    </citation>
    <scope>NUCLEOTIDE SEQUENCE [LARGE SCALE GENOMIC DNA]</scope>
    <source>
        <strain evidence="1">HyVt-233</strain>
    </source>
</reference>
<protein>
    <submittedName>
        <fullName evidence="1">Uncharacterized protein</fullName>
    </submittedName>
</protein>